<feature type="transmembrane region" description="Helical" evidence="1">
    <location>
        <begin position="69"/>
        <end position="89"/>
    </location>
</feature>
<name>A0A7G5DX77_9SPHI</name>
<dbReference type="Proteomes" id="UP000515450">
    <property type="component" value="Chromosome"/>
</dbReference>
<keyword evidence="1" id="KW-0812">Transmembrane</keyword>
<proteinExistence type="predicted"/>
<reference evidence="2 3" key="1">
    <citation type="journal article" date="2020" name="G3 (Bethesda)">
        <title>CeMbio - The Caenorhabditis elegans Microbiome Resource.</title>
        <authorList>
            <person name="Dirksen P."/>
            <person name="Assie A."/>
            <person name="Zimmermann J."/>
            <person name="Zhang F."/>
            <person name="Tietje A.M."/>
            <person name="Marsh S.A."/>
            <person name="Felix M.A."/>
            <person name="Shapira M."/>
            <person name="Kaleta C."/>
            <person name="Schulenburg H."/>
            <person name="Samuel B."/>
        </authorList>
    </citation>
    <scope>NUCLEOTIDE SEQUENCE [LARGE SCALE GENOMIC DNA]</scope>
    <source>
        <strain evidence="2 3">BIGb0170</strain>
    </source>
</reference>
<dbReference type="EMBL" id="CP058555">
    <property type="protein sequence ID" value="QMV66352.1"/>
    <property type="molecule type" value="Genomic_DNA"/>
</dbReference>
<evidence type="ECO:0000313" key="2">
    <source>
        <dbReference type="EMBL" id="QMV66352.1"/>
    </source>
</evidence>
<sequence length="295" mass="34874">MEKIEYADINKFLVSIGLMLIVFGIVLLYYFLKEDFNIFLDNKVFFSLQSEVQSIILVKRKQVLFVQQAILYLSLLFFTIGIISLIYGLKRWFKRQKRIDEKFDTELEKLKWELKAMTPMEVIEKAQIEISEINSSSSELSEPFFRSPLIDYMNVESRIYKVFEAYNNVSFEILTHRKVNSAEIDILMLSKNKKFIDQVIEIKYFKTIINKSIIEKSLTKLSQPIYSYKTSVRRKAKPVLLFVYNTYTIIKEKVLEITNDMLLLSQKQEMLHGIKIISTHVEKIEQLDISKLLKK</sequence>
<feature type="transmembrane region" description="Helical" evidence="1">
    <location>
        <begin position="12"/>
        <end position="32"/>
    </location>
</feature>
<keyword evidence="3" id="KW-1185">Reference proteome</keyword>
<keyword evidence="1" id="KW-1133">Transmembrane helix</keyword>
<protein>
    <submittedName>
        <fullName evidence="2">Uncharacterized protein</fullName>
    </submittedName>
</protein>
<gene>
    <name evidence="2" type="ORF">HS960_01150</name>
</gene>
<organism evidence="2 3">
    <name type="scientific">Sphingobacterium paramultivorum</name>
    <dbReference type="NCBI Taxonomy" id="2886510"/>
    <lineage>
        <taxon>Bacteria</taxon>
        <taxon>Pseudomonadati</taxon>
        <taxon>Bacteroidota</taxon>
        <taxon>Sphingobacteriia</taxon>
        <taxon>Sphingobacteriales</taxon>
        <taxon>Sphingobacteriaceae</taxon>
        <taxon>Sphingobacterium</taxon>
    </lineage>
</organism>
<keyword evidence="1" id="KW-0472">Membrane</keyword>
<dbReference type="AlphaFoldDB" id="A0A7G5DX77"/>
<accession>A0A7G5DX77</accession>
<evidence type="ECO:0000256" key="1">
    <source>
        <dbReference type="SAM" id="Phobius"/>
    </source>
</evidence>
<evidence type="ECO:0000313" key="3">
    <source>
        <dbReference type="Proteomes" id="UP000515450"/>
    </source>
</evidence>
<dbReference type="RefSeq" id="WP_182331051.1">
    <property type="nucleotide sequence ID" value="NZ_CP058555.1"/>
</dbReference>